<dbReference type="EMBL" id="DYXT01000034">
    <property type="protein sequence ID" value="HJE39412.1"/>
    <property type="molecule type" value="Genomic_DNA"/>
</dbReference>
<gene>
    <name evidence="1" type="ORF">K8V47_06625</name>
</gene>
<dbReference type="PANTHER" id="PTHR40396:SF1">
    <property type="entry name" value="ATPASE AAA-TYPE CORE DOMAIN-CONTAINING PROTEIN"/>
    <property type="match status" value="1"/>
</dbReference>
<dbReference type="SUPFAM" id="SSF52540">
    <property type="entry name" value="P-loop containing nucleoside triphosphate hydrolases"/>
    <property type="match status" value="1"/>
</dbReference>
<dbReference type="InterPro" id="IPR027417">
    <property type="entry name" value="P-loop_NTPase"/>
</dbReference>
<reference evidence="1" key="2">
    <citation type="submission" date="2021-09" db="EMBL/GenBank/DDBJ databases">
        <authorList>
            <person name="Gilroy R."/>
        </authorList>
    </citation>
    <scope>NUCLEOTIDE SEQUENCE</scope>
    <source>
        <strain evidence="1">4100</strain>
    </source>
</reference>
<dbReference type="InterPro" id="IPR003959">
    <property type="entry name" value="ATPase_AAA_core"/>
</dbReference>
<proteinExistence type="predicted"/>
<keyword evidence="1" id="KW-0547">Nucleotide-binding</keyword>
<evidence type="ECO:0000313" key="1">
    <source>
        <dbReference type="EMBL" id="HJE39412.1"/>
    </source>
</evidence>
<dbReference type="GO" id="GO:0016887">
    <property type="term" value="F:ATP hydrolysis activity"/>
    <property type="evidence" value="ECO:0007669"/>
    <property type="project" value="InterPro"/>
</dbReference>
<dbReference type="Pfam" id="PF13304">
    <property type="entry name" value="AAA_21"/>
    <property type="match status" value="1"/>
</dbReference>
<dbReference type="Proteomes" id="UP000711407">
    <property type="component" value="Unassembled WGS sequence"/>
</dbReference>
<sequence length="399" mass="45565">MLVNFTFKNFRSFRDEATLSLEAASIQELAGAVVKSCDEDLLPVAVMYGANSSGKSNVLKALKAMRDVLLNSVKLNPKDYLDADRFCLDLVSVEEPTSFEIQFTIGNSKYRYGFDYTPETIVAEWLYEKRVGEREFELFLRSGDEYRISKTRFAEGLGKQSVTPANRLFVSLVAQLNGTVSQLILDWFSNIEYMSGMDDKDYAGKTLKMIMYRQEGDEAVVRFFEQTNLGFHGIEVNARLDDKHSLDSKTIHNIFNEEGTVVGQRGFPTESMESEGTKKMIEIAGPIFDVIIKGKILIVDELDAKLHPFLTRKIISLFMDKNTNPKGAQLIFATHDTNLLNLQYLRRDQIWFTEKDKTEASELYSLVEFRYDSGNKVRNDRNIEKDYINGRYGAIPFMS</sequence>
<reference evidence="1" key="1">
    <citation type="journal article" date="2021" name="PeerJ">
        <title>Extensive microbial diversity within the chicken gut microbiome revealed by metagenomics and culture.</title>
        <authorList>
            <person name="Gilroy R."/>
            <person name="Ravi A."/>
            <person name="Getino M."/>
            <person name="Pursley I."/>
            <person name="Horton D.L."/>
            <person name="Alikhan N.F."/>
            <person name="Baker D."/>
            <person name="Gharbi K."/>
            <person name="Hall N."/>
            <person name="Watson M."/>
            <person name="Adriaenssens E.M."/>
            <person name="Foster-Nyarko E."/>
            <person name="Jarju S."/>
            <person name="Secka A."/>
            <person name="Antonio M."/>
            <person name="Oren A."/>
            <person name="Chaudhuri R.R."/>
            <person name="La Ragione R."/>
            <person name="Hildebrand F."/>
            <person name="Pallen M.J."/>
        </authorList>
    </citation>
    <scope>NUCLEOTIDE SEQUENCE</scope>
    <source>
        <strain evidence="1">4100</strain>
    </source>
</reference>
<organism evidence="1 2">
    <name type="scientific">Candidatus Amulumruptor caecigallinarius</name>
    <dbReference type="NCBI Taxonomy" id="2109911"/>
    <lineage>
        <taxon>Bacteria</taxon>
        <taxon>Pseudomonadati</taxon>
        <taxon>Bacteroidota</taxon>
        <taxon>Bacteroidia</taxon>
        <taxon>Bacteroidales</taxon>
        <taxon>Muribaculaceae</taxon>
        <taxon>Candidatus Amulumruptor</taxon>
    </lineage>
</organism>
<keyword evidence="1" id="KW-0067">ATP-binding</keyword>
<dbReference type="PANTHER" id="PTHR40396">
    <property type="entry name" value="ATPASE-LIKE PROTEIN"/>
    <property type="match status" value="1"/>
</dbReference>
<comment type="caution">
    <text evidence="1">The sequence shown here is derived from an EMBL/GenBank/DDBJ whole genome shotgun (WGS) entry which is preliminary data.</text>
</comment>
<name>A0A4Q0UBC7_9BACT</name>
<dbReference type="GO" id="GO:0005524">
    <property type="term" value="F:ATP binding"/>
    <property type="evidence" value="ECO:0007669"/>
    <property type="project" value="UniProtKB-KW"/>
</dbReference>
<evidence type="ECO:0000313" key="2">
    <source>
        <dbReference type="Proteomes" id="UP000711407"/>
    </source>
</evidence>
<protein>
    <submittedName>
        <fullName evidence="1">ATP-binding protein</fullName>
    </submittedName>
</protein>
<dbReference type="CDD" id="cd00267">
    <property type="entry name" value="ABC_ATPase"/>
    <property type="match status" value="1"/>
</dbReference>
<dbReference type="AlphaFoldDB" id="A0A4Q0UBC7"/>
<accession>A0A4Q0UBC7</accession>
<dbReference type="Gene3D" id="3.40.50.300">
    <property type="entry name" value="P-loop containing nucleotide triphosphate hydrolases"/>
    <property type="match status" value="1"/>
</dbReference>